<dbReference type="RefSeq" id="WP_014775802.1">
    <property type="nucleotide sequence ID" value="NC_018011.1"/>
</dbReference>
<dbReference type="KEGG" id="afd:Alfi_2169"/>
<reference evidence="4" key="1">
    <citation type="journal article" date="2013" name="Stand. Genomic Sci.">
        <title>Complete genome sequence of the bile-resistant pigment-producing anaerobe Alistipes finegoldii type strain (AHN2437(T)).</title>
        <authorList>
            <person name="Mavromatis K."/>
            <person name="Stackebrandt E."/>
            <person name="Munk C."/>
            <person name="Lapidus A."/>
            <person name="Nolan M."/>
            <person name="Lucas S."/>
            <person name="Hammon N."/>
            <person name="Deshpande S."/>
            <person name="Cheng J.F."/>
            <person name="Tapia R."/>
            <person name="Goodwin L.A."/>
            <person name="Pitluck S."/>
            <person name="Liolios K."/>
            <person name="Pagani I."/>
            <person name="Ivanova N."/>
            <person name="Mikhailova N."/>
            <person name="Huntemann M."/>
            <person name="Pati A."/>
            <person name="Chen A."/>
            <person name="Palaniappan K."/>
            <person name="Land M."/>
            <person name="Hauser L."/>
            <person name="Rohde M."/>
            <person name="Gronow S."/>
            <person name="Goker M."/>
            <person name="Detter J.C."/>
            <person name="Bristow J."/>
            <person name="Eisen J.A."/>
            <person name="Markowitz V."/>
            <person name="Hugenholtz P."/>
            <person name="Kyrpides N.C."/>
            <person name="Klenk H.P."/>
            <person name="Woyke T."/>
        </authorList>
    </citation>
    <scope>NUCLEOTIDE SEQUENCE</scope>
    <source>
        <strain evidence="4">DSM 17242 / JCM 16770 / AHN 2437 / CCUG 46020 / CIP 107999</strain>
    </source>
</reference>
<dbReference type="eggNOG" id="COG2911">
    <property type="taxonomic scope" value="Bacteria"/>
</dbReference>
<dbReference type="EMBL" id="CP003274">
    <property type="protein sequence ID" value="AFL78456.1"/>
    <property type="molecule type" value="Genomic_DNA"/>
</dbReference>
<dbReference type="InterPro" id="IPR036388">
    <property type="entry name" value="WH-like_DNA-bd_sf"/>
</dbReference>
<gene>
    <name evidence="3" type="ordered locus">Alfi_2169</name>
</gene>
<accession>I3YN88</accession>
<dbReference type="InterPro" id="IPR030392">
    <property type="entry name" value="S74_ICA"/>
</dbReference>
<keyword evidence="1" id="KW-0732">Signal</keyword>
<organism evidence="3 4">
    <name type="scientific">Alistipes finegoldii (strain DSM 17242 / JCM 16770 / CCUG 46020 / CIP 107999 / KCTC 15236 / AHN 2437)</name>
    <dbReference type="NCBI Taxonomy" id="679935"/>
    <lineage>
        <taxon>Bacteria</taxon>
        <taxon>Pseudomonadati</taxon>
        <taxon>Bacteroidota</taxon>
        <taxon>Bacteroidia</taxon>
        <taxon>Bacteroidales</taxon>
        <taxon>Rikenellaceae</taxon>
        <taxon>Alistipes</taxon>
    </lineage>
</organism>
<dbReference type="STRING" id="679935.Alfi_2169"/>
<dbReference type="Gene3D" id="1.10.10.10">
    <property type="entry name" value="Winged helix-like DNA-binding domain superfamily/Winged helix DNA-binding domain"/>
    <property type="match status" value="1"/>
</dbReference>
<name>I3YN88_ALIFI</name>
<feature type="domain" description="Peptidase S74" evidence="2">
    <location>
        <begin position="104"/>
        <end position="199"/>
    </location>
</feature>
<protein>
    <recommendedName>
        <fullName evidence="2">Peptidase S74 domain-containing protein</fullName>
    </recommendedName>
</protein>
<dbReference type="AlphaFoldDB" id="I3YN88"/>
<dbReference type="HOGENOM" id="CLU_1369702_0_0_10"/>
<feature type="signal peptide" evidence="1">
    <location>
        <begin position="1"/>
        <end position="25"/>
    </location>
</feature>
<dbReference type="PROSITE" id="PS51688">
    <property type="entry name" value="ICA"/>
    <property type="match status" value="1"/>
</dbReference>
<dbReference type="Pfam" id="PF13884">
    <property type="entry name" value="Peptidase_S74"/>
    <property type="match status" value="1"/>
</dbReference>
<dbReference type="GeneID" id="79838844"/>
<evidence type="ECO:0000259" key="2">
    <source>
        <dbReference type="PROSITE" id="PS51688"/>
    </source>
</evidence>
<evidence type="ECO:0000313" key="3">
    <source>
        <dbReference type="EMBL" id="AFL78456.1"/>
    </source>
</evidence>
<dbReference type="PATRIC" id="fig|679935.3.peg.2087"/>
<feature type="chain" id="PRO_5003683801" description="Peptidase S74 domain-containing protein" evidence="1">
    <location>
        <begin position="26"/>
        <end position="199"/>
    </location>
</feature>
<dbReference type="Proteomes" id="UP000006052">
    <property type="component" value="Chromosome"/>
</dbReference>
<proteinExistence type="predicted"/>
<evidence type="ECO:0000256" key="1">
    <source>
        <dbReference type="SAM" id="SignalP"/>
    </source>
</evidence>
<sequence length="199" mass="22099">MKPTTLHTLLFTILFSAVSIFSANAQLTYSGGRLSLDTTPIGSYKVSIAGNGAYFKLPSQTNFFQIDISSENTRLAGHGDQISFYNSSTNKYNSINVLNVYYHSDARAKTNVRDFSQGLEVISRIRPVTYNFINEGKNYRRSSDQEIGVLAQELEEVLPGAVITDKEGNKCVNYNMLIPVLIDAVKSLQAEVNALKENR</sequence>
<evidence type="ECO:0000313" key="4">
    <source>
        <dbReference type="Proteomes" id="UP000006052"/>
    </source>
</evidence>